<dbReference type="GeneID" id="12243187"/>
<proteinExistence type="predicted"/>
<dbReference type="SUPFAM" id="SSF51971">
    <property type="entry name" value="Nucleotide-binding domain"/>
    <property type="match status" value="1"/>
</dbReference>
<dbReference type="Gene3D" id="3.50.50.60">
    <property type="entry name" value="FAD/NAD(P)-binding domain"/>
    <property type="match status" value="1"/>
</dbReference>
<dbReference type="Proteomes" id="UP000014627">
    <property type="component" value="Unassembled WGS sequence"/>
</dbReference>
<evidence type="ECO:0000259" key="1">
    <source>
        <dbReference type="Pfam" id="PF01266"/>
    </source>
</evidence>
<name>A0ABP2X4U8_CHLPS</name>
<accession>A0ABP2X4U8</accession>
<feature type="domain" description="FAD dependent oxidoreductase" evidence="1">
    <location>
        <begin position="2"/>
        <end position="328"/>
    </location>
</feature>
<evidence type="ECO:0000313" key="2">
    <source>
        <dbReference type="EMBL" id="EPJ28791.1"/>
    </source>
</evidence>
<dbReference type="RefSeq" id="WP_006343395.1">
    <property type="nucleotide sequence ID" value="NZ_KE356190.1"/>
</dbReference>
<comment type="caution">
    <text evidence="2">The sequence shown here is derived from an EMBL/GenBank/DDBJ whole genome shotgun (WGS) entry which is preliminary data.</text>
</comment>
<dbReference type="Pfam" id="PF01266">
    <property type="entry name" value="DAO"/>
    <property type="match status" value="1"/>
</dbReference>
<evidence type="ECO:0000313" key="3">
    <source>
        <dbReference type="Proteomes" id="UP000014627"/>
    </source>
</evidence>
<dbReference type="SUPFAM" id="SSF54373">
    <property type="entry name" value="FAD-linked reductases, C-terminal domain"/>
    <property type="match status" value="1"/>
</dbReference>
<dbReference type="EMBL" id="ATLC01000044">
    <property type="protein sequence ID" value="EPJ28791.1"/>
    <property type="molecule type" value="Genomic_DNA"/>
</dbReference>
<protein>
    <submittedName>
        <fullName evidence="2">FAD dependent oxidoreductase family protein</fullName>
    </submittedName>
</protein>
<dbReference type="InterPro" id="IPR006076">
    <property type="entry name" value="FAD-dep_OxRdtase"/>
</dbReference>
<keyword evidence="3" id="KW-1185">Reference proteome</keyword>
<gene>
    <name evidence="2" type="ORF">CP99DC5_0113</name>
</gene>
<dbReference type="InterPro" id="IPR036188">
    <property type="entry name" value="FAD/NAD-bd_sf"/>
</dbReference>
<sequence>MRIAVLGAGYAGLSVTWHLLLHSQGTATIDLFDPVPLGQGASGLSSGLLHGFTGKKAMKPPLADLGITSTHSLITEASKALHIPIVLSRGIIRPAVDDEQAEIFMKRVEEFPNELEWWEKARCEMTVPGIVANLGALFIKNGVTINNNAYINGLWDACANLGTQFYDELIENISDIEEFYEHIIVTPGANAHFLPELQKLPLSNVKGQLIEISWPKDLAMPQFSINGRKYMVANTENNTCILGSTFEHNQPEIVPDENVAYNEIMPPILSLFPDLKDATILNYYAGMRSSSSTRLPLISRIKENLWFLGGLGSKGLLYHGLTGDMLAQAVLKQSTAYIAKEFLFTL</sequence>
<dbReference type="Gene3D" id="3.30.9.10">
    <property type="entry name" value="D-Amino Acid Oxidase, subunit A, domain 2"/>
    <property type="match status" value="1"/>
</dbReference>
<reference evidence="2 3" key="1">
    <citation type="submission" date="2013-04" db="EMBL/GenBank/DDBJ databases">
        <title>Genome sequence of Chlamydia psittaci 99DC5.</title>
        <authorList>
            <person name="Huot-Creasy H."/>
            <person name="McCracken C.L."/>
            <person name="Humphries M."/>
            <person name="Sachse K."/>
            <person name="Laroucau K."/>
            <person name="Bavoil P."/>
            <person name="Myers G.S."/>
        </authorList>
    </citation>
    <scope>NUCLEOTIDE SEQUENCE [LARGE SCALE GENOMIC DNA]</scope>
    <source>
        <strain evidence="2 3">99DC5</strain>
    </source>
</reference>
<dbReference type="PANTHER" id="PTHR13847:SF261">
    <property type="entry name" value="FAD-DEPENDENT OXIDOREDUCTASE FAMILY PROTEIN"/>
    <property type="match status" value="1"/>
</dbReference>
<dbReference type="PANTHER" id="PTHR13847">
    <property type="entry name" value="SARCOSINE DEHYDROGENASE-RELATED"/>
    <property type="match status" value="1"/>
</dbReference>
<organism evidence="2 3">
    <name type="scientific">Chlamydia psittaci 99DC5</name>
    <dbReference type="NCBI Taxonomy" id="1112251"/>
    <lineage>
        <taxon>Bacteria</taxon>
        <taxon>Pseudomonadati</taxon>
        <taxon>Chlamydiota</taxon>
        <taxon>Chlamydiia</taxon>
        <taxon>Chlamydiales</taxon>
        <taxon>Chlamydiaceae</taxon>
        <taxon>Chlamydia/Chlamydophila group</taxon>
        <taxon>Chlamydia</taxon>
    </lineage>
</organism>